<feature type="transmembrane region" description="Helical" evidence="2">
    <location>
        <begin position="120"/>
        <end position="142"/>
    </location>
</feature>
<feature type="transmembrane region" description="Helical" evidence="2">
    <location>
        <begin position="148"/>
        <end position="166"/>
    </location>
</feature>
<dbReference type="RefSeq" id="WP_182559936.1">
    <property type="nucleotide sequence ID" value="NZ_JACGWT010000003.1"/>
</dbReference>
<reference evidence="3 4" key="1">
    <citation type="submission" date="2020-07" db="EMBL/GenBank/DDBJ databases">
        <title>Sequencing the genomes of 1000 actinobacteria strains.</title>
        <authorList>
            <person name="Klenk H.-P."/>
        </authorList>
    </citation>
    <scope>NUCLEOTIDE SEQUENCE [LARGE SCALE GENOMIC DNA]</scope>
    <source>
        <strain evidence="3 4">DSM 100723</strain>
    </source>
</reference>
<evidence type="ECO:0000313" key="3">
    <source>
        <dbReference type="EMBL" id="MBA8794341.1"/>
    </source>
</evidence>
<keyword evidence="2" id="KW-1133">Transmembrane helix</keyword>
<keyword evidence="2" id="KW-0812">Transmembrane</keyword>
<dbReference type="EMBL" id="JACGWT010000003">
    <property type="protein sequence ID" value="MBA8794341.1"/>
    <property type="molecule type" value="Genomic_DNA"/>
</dbReference>
<dbReference type="AlphaFoldDB" id="A0A7W3P5T4"/>
<proteinExistence type="predicted"/>
<keyword evidence="2" id="KW-0472">Membrane</keyword>
<protein>
    <submittedName>
        <fullName evidence="3">Uncharacterized protein</fullName>
    </submittedName>
</protein>
<feature type="region of interest" description="Disordered" evidence="1">
    <location>
        <begin position="37"/>
        <end position="113"/>
    </location>
</feature>
<feature type="compositionally biased region" description="Basic and acidic residues" evidence="1">
    <location>
        <begin position="51"/>
        <end position="60"/>
    </location>
</feature>
<keyword evidence="4" id="KW-1185">Reference proteome</keyword>
<dbReference type="Proteomes" id="UP000523079">
    <property type="component" value="Unassembled WGS sequence"/>
</dbReference>
<comment type="caution">
    <text evidence="3">The sequence shown here is derived from an EMBL/GenBank/DDBJ whole genome shotgun (WGS) entry which is preliminary data.</text>
</comment>
<evidence type="ECO:0000313" key="4">
    <source>
        <dbReference type="Proteomes" id="UP000523079"/>
    </source>
</evidence>
<organism evidence="3 4">
    <name type="scientific">Microlunatus kandeliicorticis</name>
    <dbReference type="NCBI Taxonomy" id="1759536"/>
    <lineage>
        <taxon>Bacteria</taxon>
        <taxon>Bacillati</taxon>
        <taxon>Actinomycetota</taxon>
        <taxon>Actinomycetes</taxon>
        <taxon>Propionibacteriales</taxon>
        <taxon>Propionibacteriaceae</taxon>
        <taxon>Microlunatus</taxon>
    </lineage>
</organism>
<accession>A0A7W3P5T4</accession>
<name>A0A7W3P5T4_9ACTN</name>
<sequence>MTGSERRDEGARGDGDFSEEAVDRAFAELVAGYHLTAEPLRPELGDDPAEDPARPGRTAEPETFSGEQRAPGTRRPAPQLDSRWADEHPLFSFPAEPPPEPEPEESYDPGPPPPWPRPSAAVLVGWIAVVFALLVMIGAALGAPVPRWMGWTAVGAFVGGFALLLSRLPRTRPPGSGDGAVL</sequence>
<evidence type="ECO:0000256" key="2">
    <source>
        <dbReference type="SAM" id="Phobius"/>
    </source>
</evidence>
<evidence type="ECO:0000256" key="1">
    <source>
        <dbReference type="SAM" id="MobiDB-lite"/>
    </source>
</evidence>
<gene>
    <name evidence="3" type="ORF">FHX74_001960</name>
</gene>